<proteinExistence type="predicted"/>
<evidence type="ECO:0000313" key="2">
    <source>
        <dbReference type="EMBL" id="CAH2224879.1"/>
    </source>
</evidence>
<dbReference type="PANTHER" id="PTHR45616:SF22">
    <property type="entry name" value="SFI1 SPINDLE BODY DOMAIN-CONTAINING PROTEIN"/>
    <property type="match status" value="1"/>
</dbReference>
<dbReference type="Proteomes" id="UP001295444">
    <property type="component" value="Chromosome 01"/>
</dbReference>
<feature type="region of interest" description="Disordered" evidence="1">
    <location>
        <begin position="203"/>
        <end position="222"/>
    </location>
</feature>
<gene>
    <name evidence="2" type="ORF">PECUL_23A057927</name>
</gene>
<dbReference type="Gene3D" id="1.20.5.170">
    <property type="match status" value="1"/>
</dbReference>
<sequence>MEYGPKSLDTTSVKKLIFLIRNTLKLQEEKTKSLESDKYFEDLRSSKPLFPVHPSIKEMILHEWARPEKKVALKNKNPRFYPFASKDCKTWSAIPKIAAVIKIAKCTTLLIDSMAYLREPMEKRLDANLIKACLSLGSALHPATALTTWSRAMMVWLDNLAEEYEELRISSGKHRDDLRNTKNEIAEHNRVINRIKGEIDNVKEQEHRRTSGRNGNDLQSSRDKICESNQAIKILNGDIDLNDQHATLDFAINEAEEHGGVAVRDAKNSLSKLKTDLQKAKEGMSRQL</sequence>
<dbReference type="PANTHER" id="PTHR45616">
    <property type="entry name" value="GATA-TYPE DOMAIN-CONTAINING PROTEIN"/>
    <property type="match status" value="1"/>
</dbReference>
<organism evidence="2 3">
    <name type="scientific">Pelobates cultripes</name>
    <name type="common">Western spadefoot toad</name>
    <dbReference type="NCBI Taxonomy" id="61616"/>
    <lineage>
        <taxon>Eukaryota</taxon>
        <taxon>Metazoa</taxon>
        <taxon>Chordata</taxon>
        <taxon>Craniata</taxon>
        <taxon>Vertebrata</taxon>
        <taxon>Euteleostomi</taxon>
        <taxon>Amphibia</taxon>
        <taxon>Batrachia</taxon>
        <taxon>Anura</taxon>
        <taxon>Pelobatoidea</taxon>
        <taxon>Pelobatidae</taxon>
        <taxon>Pelobates</taxon>
    </lineage>
</organism>
<dbReference type="AlphaFoldDB" id="A0AAD1R6N2"/>
<dbReference type="Gene3D" id="1.10.287.3160">
    <property type="match status" value="1"/>
</dbReference>
<reference evidence="2" key="1">
    <citation type="submission" date="2022-03" db="EMBL/GenBank/DDBJ databases">
        <authorList>
            <person name="Alioto T."/>
            <person name="Alioto T."/>
            <person name="Gomez Garrido J."/>
        </authorList>
    </citation>
    <scope>NUCLEOTIDE SEQUENCE</scope>
</reference>
<protein>
    <submittedName>
        <fullName evidence="2">Uncharacterized protein</fullName>
    </submittedName>
</protein>
<name>A0AAD1R6N2_PELCU</name>
<dbReference type="EMBL" id="OW240912">
    <property type="protein sequence ID" value="CAH2224879.1"/>
    <property type="molecule type" value="Genomic_DNA"/>
</dbReference>
<evidence type="ECO:0000256" key="1">
    <source>
        <dbReference type="SAM" id="MobiDB-lite"/>
    </source>
</evidence>
<evidence type="ECO:0000313" key="3">
    <source>
        <dbReference type="Proteomes" id="UP001295444"/>
    </source>
</evidence>
<accession>A0AAD1R6N2</accession>
<keyword evidence="3" id="KW-1185">Reference proteome</keyword>